<evidence type="ECO:0000313" key="2">
    <source>
        <dbReference type="Proteomes" id="UP000434850"/>
    </source>
</evidence>
<dbReference type="OrthoDB" id="681025at2"/>
<dbReference type="Proteomes" id="UP000434850">
    <property type="component" value="Unassembled WGS sequence"/>
</dbReference>
<proteinExistence type="predicted"/>
<dbReference type="Pfam" id="PF21983">
    <property type="entry name" value="NikA-like"/>
    <property type="match status" value="1"/>
</dbReference>
<name>A0A6I4IGA4_9SPHI</name>
<accession>A0A6I4IGA4</accession>
<organism evidence="1 2">
    <name type="scientific">Mucilaginibacter aquatilis</name>
    <dbReference type="NCBI Taxonomy" id="1517760"/>
    <lineage>
        <taxon>Bacteria</taxon>
        <taxon>Pseudomonadati</taxon>
        <taxon>Bacteroidota</taxon>
        <taxon>Sphingobacteriia</taxon>
        <taxon>Sphingobacteriales</taxon>
        <taxon>Sphingobacteriaceae</taxon>
        <taxon>Mucilaginibacter</taxon>
    </lineage>
</organism>
<dbReference type="InterPro" id="IPR053842">
    <property type="entry name" value="NikA-like"/>
</dbReference>
<comment type="caution">
    <text evidence="1">The sequence shown here is derived from an EMBL/GenBank/DDBJ whole genome shotgun (WGS) entry which is preliminary data.</text>
</comment>
<keyword evidence="2" id="KW-1185">Reference proteome</keyword>
<protein>
    <submittedName>
        <fullName evidence="1">Plasmid mobilization relaxosome protein MobC</fullName>
    </submittedName>
</protein>
<dbReference type="EMBL" id="WQLA01000007">
    <property type="protein sequence ID" value="MVN92668.1"/>
    <property type="molecule type" value="Genomic_DNA"/>
</dbReference>
<evidence type="ECO:0000313" key="1">
    <source>
        <dbReference type="EMBL" id="MVN92668.1"/>
    </source>
</evidence>
<sequence>MGRPPKSEEDKRTVQVNIRLTEEENRQLNEQAEGSGLSPANWIRHKVFTGRFPAIKVSPIEGKLYRELHYIGNNLNQAVKQLHTGRLDVRYEGILNSLLRLKYEILSKLLK</sequence>
<dbReference type="AlphaFoldDB" id="A0A6I4IGA4"/>
<reference evidence="1 2" key="1">
    <citation type="submission" date="2019-12" db="EMBL/GenBank/DDBJ databases">
        <title>Mucilaginibacter sp. HME9299 genome sequencing and assembly.</title>
        <authorList>
            <person name="Kang H."/>
            <person name="Kim H."/>
            <person name="Joh K."/>
        </authorList>
    </citation>
    <scope>NUCLEOTIDE SEQUENCE [LARGE SCALE GENOMIC DNA]</scope>
    <source>
        <strain evidence="1 2">HME9299</strain>
    </source>
</reference>
<gene>
    <name evidence="1" type="primary">mobC</name>
    <name evidence="1" type="ORF">GO816_16140</name>
</gene>